<dbReference type="EMBL" id="CP012752">
    <property type="protein sequence ID" value="ALG11042.1"/>
    <property type="molecule type" value="Genomic_DNA"/>
</dbReference>
<accession>A0A0N9I964</accession>
<dbReference type="PANTHER" id="PTHR43818:SF11">
    <property type="entry name" value="BCDNA.GH03377"/>
    <property type="match status" value="1"/>
</dbReference>
<dbReference type="Pfam" id="PF01408">
    <property type="entry name" value="GFO_IDH_MocA"/>
    <property type="match status" value="1"/>
</dbReference>
<reference evidence="4 5" key="1">
    <citation type="submission" date="2015-07" db="EMBL/GenBank/DDBJ databases">
        <title>Genome sequencing of Kibdelosporangium phytohabitans.</title>
        <authorList>
            <person name="Qin S."/>
            <person name="Xing K."/>
        </authorList>
    </citation>
    <scope>NUCLEOTIDE SEQUENCE [LARGE SCALE GENOMIC DNA]</scope>
    <source>
        <strain evidence="4 5">KLBMP1111</strain>
    </source>
</reference>
<name>A0A0N9I964_9PSEU</name>
<keyword evidence="1" id="KW-0560">Oxidoreductase</keyword>
<dbReference type="Pfam" id="PF22725">
    <property type="entry name" value="GFO_IDH_MocA_C3"/>
    <property type="match status" value="1"/>
</dbReference>
<dbReference type="Gene3D" id="3.30.360.10">
    <property type="entry name" value="Dihydrodipicolinate Reductase, domain 2"/>
    <property type="match status" value="1"/>
</dbReference>
<dbReference type="Proteomes" id="UP000063699">
    <property type="component" value="Chromosome"/>
</dbReference>
<dbReference type="InterPro" id="IPR055170">
    <property type="entry name" value="GFO_IDH_MocA-like_dom"/>
</dbReference>
<dbReference type="InterPro" id="IPR050463">
    <property type="entry name" value="Gfo/Idh/MocA_oxidrdct_glycsds"/>
</dbReference>
<evidence type="ECO:0000259" key="2">
    <source>
        <dbReference type="Pfam" id="PF01408"/>
    </source>
</evidence>
<protein>
    <submittedName>
        <fullName evidence="4">Oxidoreductase</fullName>
    </submittedName>
</protein>
<evidence type="ECO:0000256" key="1">
    <source>
        <dbReference type="ARBA" id="ARBA00023002"/>
    </source>
</evidence>
<feature type="domain" description="Gfo/Idh/MocA-like oxidoreductase N-terminal" evidence="2">
    <location>
        <begin position="10"/>
        <end position="120"/>
    </location>
</feature>
<dbReference type="InterPro" id="IPR036291">
    <property type="entry name" value="NAD(P)-bd_dom_sf"/>
</dbReference>
<keyword evidence="5" id="KW-1185">Reference proteome</keyword>
<gene>
    <name evidence="4" type="ORF">AOZ06_32865</name>
</gene>
<dbReference type="SUPFAM" id="SSF51735">
    <property type="entry name" value="NAD(P)-binding Rossmann-fold domains"/>
    <property type="match status" value="1"/>
</dbReference>
<dbReference type="Gene3D" id="3.40.50.720">
    <property type="entry name" value="NAD(P)-binding Rossmann-like Domain"/>
    <property type="match status" value="1"/>
</dbReference>
<dbReference type="InterPro" id="IPR000683">
    <property type="entry name" value="Gfo/Idh/MocA-like_OxRdtase_N"/>
</dbReference>
<evidence type="ECO:0000313" key="5">
    <source>
        <dbReference type="Proteomes" id="UP000063699"/>
    </source>
</evidence>
<dbReference type="STRING" id="860235.AOZ06_32865"/>
<feature type="domain" description="GFO/IDH/MocA-like oxidoreductase" evidence="3">
    <location>
        <begin position="132"/>
        <end position="247"/>
    </location>
</feature>
<dbReference type="AlphaFoldDB" id="A0A0N9I964"/>
<evidence type="ECO:0000313" key="4">
    <source>
        <dbReference type="EMBL" id="ALG11042.1"/>
    </source>
</evidence>
<dbReference type="SUPFAM" id="SSF55347">
    <property type="entry name" value="Glyceraldehyde-3-phosphate dehydrogenase-like, C-terminal domain"/>
    <property type="match status" value="1"/>
</dbReference>
<proteinExistence type="predicted"/>
<dbReference type="PANTHER" id="PTHR43818">
    <property type="entry name" value="BCDNA.GH03377"/>
    <property type="match status" value="1"/>
</dbReference>
<sequence>MRQDVRMSEIRLGIVGLGVMGRRTLRVAVGHPDFTVVRASDVTETDPGVPFTTDPRAVVGASDVDAVYIATPPAFHADLAVTALRSGKAVFCEKPLAVSLADAQRMLDAATETGLANAVNFALSDRDAVLRVAGDDLGTVRGVDIRVQFPRWPRDFQATATWLAGREQGGFVREVLSHFIYLTDRIVGPLEAVETSVDYSDGPDGTGSEVAARGLLRAGGVPVHVSAVSDLAGPERYEWIIWGTRRSYMLRDWAQLYVTEGGEWQPVELAGTGSEHTRLTLFAQAIRGRKSADLADFAAGYRVQRAVETFHRIQS</sequence>
<dbReference type="KEGG" id="kphy:AOZ06_32865"/>
<dbReference type="GO" id="GO:0000166">
    <property type="term" value="F:nucleotide binding"/>
    <property type="evidence" value="ECO:0007669"/>
    <property type="project" value="InterPro"/>
</dbReference>
<organism evidence="4 5">
    <name type="scientific">Kibdelosporangium phytohabitans</name>
    <dbReference type="NCBI Taxonomy" id="860235"/>
    <lineage>
        <taxon>Bacteria</taxon>
        <taxon>Bacillati</taxon>
        <taxon>Actinomycetota</taxon>
        <taxon>Actinomycetes</taxon>
        <taxon>Pseudonocardiales</taxon>
        <taxon>Pseudonocardiaceae</taxon>
        <taxon>Kibdelosporangium</taxon>
    </lineage>
</organism>
<evidence type="ECO:0000259" key="3">
    <source>
        <dbReference type="Pfam" id="PF22725"/>
    </source>
</evidence>
<dbReference type="GO" id="GO:0016491">
    <property type="term" value="F:oxidoreductase activity"/>
    <property type="evidence" value="ECO:0007669"/>
    <property type="project" value="UniProtKB-KW"/>
</dbReference>
<dbReference type="OrthoDB" id="9815825at2"/>